<feature type="compositionally biased region" description="Basic and acidic residues" evidence="1">
    <location>
        <begin position="72"/>
        <end position="85"/>
    </location>
</feature>
<feature type="non-terminal residue" evidence="2">
    <location>
        <position position="142"/>
    </location>
</feature>
<name>A0A6J4P583_9BURK</name>
<feature type="region of interest" description="Disordered" evidence="1">
    <location>
        <begin position="24"/>
        <end position="43"/>
    </location>
</feature>
<evidence type="ECO:0000256" key="1">
    <source>
        <dbReference type="SAM" id="MobiDB-lite"/>
    </source>
</evidence>
<organism evidence="2">
    <name type="scientific">uncultured Ramlibacter sp</name>
    <dbReference type="NCBI Taxonomy" id="260755"/>
    <lineage>
        <taxon>Bacteria</taxon>
        <taxon>Pseudomonadati</taxon>
        <taxon>Pseudomonadota</taxon>
        <taxon>Betaproteobacteria</taxon>
        <taxon>Burkholderiales</taxon>
        <taxon>Comamonadaceae</taxon>
        <taxon>Ramlibacter</taxon>
        <taxon>environmental samples</taxon>
    </lineage>
</organism>
<sequence>DPALLPLLAGRAGAGHRRLAAAAGARPTGMPEGCGARAAPAGGSVARRVRRLAARRDPVAGAAPGVRGQHRRPGESQRRAREVGGRPRGRRVHAGRIGRWRADQRHLAGRRGRWVVRARDPWPVGSAGAGTDRIRAAQARTL</sequence>
<gene>
    <name evidence="2" type="ORF">AVDCRST_MAG51-866</name>
</gene>
<evidence type="ECO:0000313" key="2">
    <source>
        <dbReference type="EMBL" id="CAA9400448.1"/>
    </source>
</evidence>
<dbReference type="EMBL" id="CADCUX010000216">
    <property type="protein sequence ID" value="CAA9400448.1"/>
    <property type="molecule type" value="Genomic_DNA"/>
</dbReference>
<reference evidence="2" key="1">
    <citation type="submission" date="2020-02" db="EMBL/GenBank/DDBJ databases">
        <authorList>
            <person name="Meier V. D."/>
        </authorList>
    </citation>
    <scope>NUCLEOTIDE SEQUENCE</scope>
    <source>
        <strain evidence="2">AVDCRST_MAG51</strain>
    </source>
</reference>
<feature type="non-terminal residue" evidence="2">
    <location>
        <position position="1"/>
    </location>
</feature>
<accession>A0A6J4P583</accession>
<feature type="region of interest" description="Disordered" evidence="1">
    <location>
        <begin position="55"/>
        <end position="94"/>
    </location>
</feature>
<dbReference type="AlphaFoldDB" id="A0A6J4P583"/>
<protein>
    <submittedName>
        <fullName evidence="2">Uncharacterized protein</fullName>
    </submittedName>
</protein>
<proteinExistence type="predicted"/>